<name>A0AAD7ZHY6_DIPPU</name>
<dbReference type="PROSITE" id="PS00233">
    <property type="entry name" value="CHIT_BIND_RR_1"/>
    <property type="match status" value="1"/>
</dbReference>
<proteinExistence type="predicted"/>
<dbReference type="PRINTS" id="PR00947">
    <property type="entry name" value="CUTICLE"/>
</dbReference>
<feature type="non-terminal residue" evidence="4">
    <location>
        <position position="658"/>
    </location>
</feature>
<dbReference type="PANTHER" id="PTHR12236">
    <property type="entry name" value="STRUCTURAL CONTITUENT OF CUTICLE"/>
    <property type="match status" value="1"/>
</dbReference>
<dbReference type="InterPro" id="IPR031311">
    <property type="entry name" value="CHIT_BIND_RR_consensus"/>
</dbReference>
<gene>
    <name evidence="4" type="ORF">L9F63_024147</name>
</gene>
<keyword evidence="5" id="KW-1185">Reference proteome</keyword>
<evidence type="ECO:0000313" key="4">
    <source>
        <dbReference type="EMBL" id="KAJ9580680.1"/>
    </source>
</evidence>
<accession>A0AAD7ZHY6</accession>
<dbReference type="InterPro" id="IPR051217">
    <property type="entry name" value="Insect_Cuticle_Struc_Prot"/>
</dbReference>
<reference evidence="4" key="2">
    <citation type="submission" date="2023-05" db="EMBL/GenBank/DDBJ databases">
        <authorList>
            <person name="Fouks B."/>
        </authorList>
    </citation>
    <scope>NUCLEOTIDE SEQUENCE</scope>
    <source>
        <strain evidence="4">Stay&amp;Tobe</strain>
        <tissue evidence="4">Testes</tissue>
    </source>
</reference>
<evidence type="ECO:0000256" key="3">
    <source>
        <dbReference type="SAM" id="MobiDB-lite"/>
    </source>
</evidence>
<protein>
    <submittedName>
        <fullName evidence="4">Uncharacterized protein</fullName>
    </submittedName>
</protein>
<dbReference type="Proteomes" id="UP001233999">
    <property type="component" value="Unassembled WGS sequence"/>
</dbReference>
<feature type="region of interest" description="Disordered" evidence="3">
    <location>
        <begin position="38"/>
        <end position="63"/>
    </location>
</feature>
<dbReference type="InterPro" id="IPR000618">
    <property type="entry name" value="Insect_cuticle"/>
</dbReference>
<dbReference type="GO" id="GO:0031012">
    <property type="term" value="C:extracellular matrix"/>
    <property type="evidence" value="ECO:0007669"/>
    <property type="project" value="TreeGrafter"/>
</dbReference>
<dbReference type="GO" id="GO:0005615">
    <property type="term" value="C:extracellular space"/>
    <property type="evidence" value="ECO:0007669"/>
    <property type="project" value="TreeGrafter"/>
</dbReference>
<evidence type="ECO:0000256" key="2">
    <source>
        <dbReference type="PROSITE-ProRule" id="PRU00497"/>
    </source>
</evidence>
<evidence type="ECO:0000256" key="1">
    <source>
        <dbReference type="ARBA" id="ARBA00022460"/>
    </source>
</evidence>
<sequence length="658" mass="74823">ILVVSAVLQELRRSDRLGQDRISLCHLARVYQRIQLEEQENRPDENNGVSYVQPVPQPGQQTLSPQQYRALLQQAQPQVGAALTGGQVPQSVIYQQQPQQQVAYQAQPQLQAQAQPQQYVVPRLKLRPQPQLQQQQQQQPQQLQQQPPEDYDPNPQYQFAFDVKDDVFTNYQNRKEQREGGKISGSYSVVDSDGFIRTVKYTADPLEGFKAQVTREPTDIVVKIPTPPPQQAAGPHPQQYAAPPMEQQFAVQPAPTREGRCYWVRCSTAYWCTSRANIEFFGRLYQIPLLRQQVTSPAIKVVRICPAKGHLFLNGNLREDEAEEDLKPPGESNDVKDINQPMIYLLPISSCAALGTTAAPMTPICCSPTSIITNESKVKSDLTLLLFYPKQFIGPPTDGVLKLRFKITSHPCVTIFISDLRVFEQVIHKQIDDALKLLNIQSQLDINIENSCFHDTVVSNTVVFIFSQQLTAEEFRIMKYELIREHHNPNMGVGGERSILVLLNRVMYAFLFRVNILCLAGLMFPSESVLTNVNHPLLIFSLCDCSLLDAPTSGTIIGLNWDSTEGDTCSLIVINTSDTTLRTLRFEERTKNVKIRFRKNVKYNQRKKSQERMRLSRTPREYRLYCVPRKHCLAVRCKLNLCSVARICTKSNLCVVQR</sequence>
<organism evidence="4 5">
    <name type="scientific">Diploptera punctata</name>
    <name type="common">Pacific beetle cockroach</name>
    <dbReference type="NCBI Taxonomy" id="6984"/>
    <lineage>
        <taxon>Eukaryota</taxon>
        <taxon>Metazoa</taxon>
        <taxon>Ecdysozoa</taxon>
        <taxon>Arthropoda</taxon>
        <taxon>Hexapoda</taxon>
        <taxon>Insecta</taxon>
        <taxon>Pterygota</taxon>
        <taxon>Neoptera</taxon>
        <taxon>Polyneoptera</taxon>
        <taxon>Dictyoptera</taxon>
        <taxon>Blattodea</taxon>
        <taxon>Blaberoidea</taxon>
        <taxon>Blaberidae</taxon>
        <taxon>Diplopterinae</taxon>
        <taxon>Diploptera</taxon>
    </lineage>
</organism>
<dbReference type="EMBL" id="JASPKZ010008213">
    <property type="protein sequence ID" value="KAJ9580680.1"/>
    <property type="molecule type" value="Genomic_DNA"/>
</dbReference>
<comment type="caution">
    <text evidence="4">The sequence shown here is derived from an EMBL/GenBank/DDBJ whole genome shotgun (WGS) entry which is preliminary data.</text>
</comment>
<reference evidence="4" key="1">
    <citation type="journal article" date="2023" name="IScience">
        <title>Live-bearing cockroach genome reveals convergent evolutionary mechanisms linked to viviparity in insects and beyond.</title>
        <authorList>
            <person name="Fouks B."/>
            <person name="Harrison M.C."/>
            <person name="Mikhailova A.A."/>
            <person name="Marchal E."/>
            <person name="English S."/>
            <person name="Carruthers M."/>
            <person name="Jennings E.C."/>
            <person name="Chiamaka E.L."/>
            <person name="Frigard R.A."/>
            <person name="Pippel M."/>
            <person name="Attardo G.M."/>
            <person name="Benoit J.B."/>
            <person name="Bornberg-Bauer E."/>
            <person name="Tobe S.S."/>
        </authorList>
    </citation>
    <scope>NUCLEOTIDE SEQUENCE</scope>
    <source>
        <strain evidence="4">Stay&amp;Tobe</strain>
    </source>
</reference>
<dbReference type="GO" id="GO:0042302">
    <property type="term" value="F:structural constituent of cuticle"/>
    <property type="evidence" value="ECO:0007669"/>
    <property type="project" value="UniProtKB-UniRule"/>
</dbReference>
<dbReference type="AlphaFoldDB" id="A0AAD7ZHY6"/>
<dbReference type="Pfam" id="PF00379">
    <property type="entry name" value="Chitin_bind_4"/>
    <property type="match status" value="1"/>
</dbReference>
<dbReference type="PROSITE" id="PS51155">
    <property type="entry name" value="CHIT_BIND_RR_2"/>
    <property type="match status" value="1"/>
</dbReference>
<feature type="region of interest" description="Disordered" evidence="3">
    <location>
        <begin position="128"/>
        <end position="157"/>
    </location>
</feature>
<feature type="compositionally biased region" description="Low complexity" evidence="3">
    <location>
        <begin position="128"/>
        <end position="148"/>
    </location>
</feature>
<dbReference type="PANTHER" id="PTHR12236:SF18">
    <property type="entry name" value="CUTICULAR PROTEIN 66D"/>
    <property type="match status" value="1"/>
</dbReference>
<feature type="non-terminal residue" evidence="4">
    <location>
        <position position="1"/>
    </location>
</feature>
<evidence type="ECO:0000313" key="5">
    <source>
        <dbReference type="Proteomes" id="UP001233999"/>
    </source>
</evidence>
<keyword evidence="1 2" id="KW-0193">Cuticle</keyword>